<dbReference type="Proteomes" id="UP000325255">
    <property type="component" value="Unassembled WGS sequence"/>
</dbReference>
<dbReference type="SUPFAM" id="SSF53822">
    <property type="entry name" value="Periplasmic binding protein-like I"/>
    <property type="match status" value="1"/>
</dbReference>
<evidence type="ECO:0000313" key="8">
    <source>
        <dbReference type="Proteomes" id="UP000325255"/>
    </source>
</evidence>
<dbReference type="EMBL" id="VWPK01000044">
    <property type="protein sequence ID" value="KAA5609775.1"/>
    <property type="molecule type" value="Genomic_DNA"/>
</dbReference>
<comment type="caution">
    <text evidence="7">The sequence shown here is derived from an EMBL/GenBank/DDBJ whole genome shotgun (WGS) entry which is preliminary data.</text>
</comment>
<dbReference type="Pfam" id="PF13458">
    <property type="entry name" value="Peripla_BP_6"/>
    <property type="match status" value="1"/>
</dbReference>
<dbReference type="GO" id="GO:0006865">
    <property type="term" value="P:amino acid transport"/>
    <property type="evidence" value="ECO:0007669"/>
    <property type="project" value="UniProtKB-KW"/>
</dbReference>
<accession>A0A5M6IQM0</accession>
<organism evidence="7 8">
    <name type="scientific">Rhodovastum atsumiense</name>
    <dbReference type="NCBI Taxonomy" id="504468"/>
    <lineage>
        <taxon>Bacteria</taxon>
        <taxon>Pseudomonadati</taxon>
        <taxon>Pseudomonadota</taxon>
        <taxon>Alphaproteobacteria</taxon>
        <taxon>Acetobacterales</taxon>
        <taxon>Acetobacteraceae</taxon>
        <taxon>Rhodovastum</taxon>
    </lineage>
</organism>
<evidence type="ECO:0000313" key="7">
    <source>
        <dbReference type="EMBL" id="KAA5609775.1"/>
    </source>
</evidence>
<keyword evidence="3 5" id="KW-0732">Signal</keyword>
<evidence type="ECO:0000256" key="5">
    <source>
        <dbReference type="SAM" id="SignalP"/>
    </source>
</evidence>
<dbReference type="InterPro" id="IPR028081">
    <property type="entry name" value="Leu-bd"/>
</dbReference>
<feature type="chain" id="PRO_5024457859" evidence="5">
    <location>
        <begin position="25"/>
        <end position="373"/>
    </location>
</feature>
<dbReference type="InterPro" id="IPR000709">
    <property type="entry name" value="Leu_Ile_Val-bd"/>
</dbReference>
<evidence type="ECO:0000259" key="6">
    <source>
        <dbReference type="Pfam" id="PF13458"/>
    </source>
</evidence>
<evidence type="ECO:0000256" key="1">
    <source>
        <dbReference type="ARBA" id="ARBA00010062"/>
    </source>
</evidence>
<comment type="similarity">
    <text evidence="1">Belongs to the leucine-binding protein family.</text>
</comment>
<proteinExistence type="inferred from homology"/>
<reference evidence="7 8" key="1">
    <citation type="submission" date="2019-09" db="EMBL/GenBank/DDBJ databases">
        <title>Genome sequence of Rhodovastum atsumiense, a diverse member of the Acetobacteraceae family of non-sulfur purple photosynthetic bacteria.</title>
        <authorList>
            <person name="Meyer T."/>
            <person name="Kyndt J."/>
        </authorList>
    </citation>
    <scope>NUCLEOTIDE SEQUENCE [LARGE SCALE GENOMIC DNA]</scope>
    <source>
        <strain evidence="7 8">DSM 21279</strain>
    </source>
</reference>
<dbReference type="CDD" id="cd06342">
    <property type="entry name" value="PBP1_ABC_LIVBP-like"/>
    <property type="match status" value="1"/>
</dbReference>
<dbReference type="OrthoDB" id="9768386at2"/>
<dbReference type="RefSeq" id="WP_150043136.1">
    <property type="nucleotide sequence ID" value="NZ_OW485601.1"/>
</dbReference>
<dbReference type="PANTHER" id="PTHR47151:SF2">
    <property type="entry name" value="AMINO ACID BINDING PROTEIN"/>
    <property type="match status" value="1"/>
</dbReference>
<dbReference type="AlphaFoldDB" id="A0A5M6IQM0"/>
<keyword evidence="8" id="KW-1185">Reference proteome</keyword>
<feature type="domain" description="Leucine-binding protein" evidence="6">
    <location>
        <begin position="28"/>
        <end position="366"/>
    </location>
</feature>
<evidence type="ECO:0000256" key="3">
    <source>
        <dbReference type="ARBA" id="ARBA00022729"/>
    </source>
</evidence>
<evidence type="ECO:0000256" key="4">
    <source>
        <dbReference type="ARBA" id="ARBA00022970"/>
    </source>
</evidence>
<gene>
    <name evidence="7" type="ORF">F1189_22545</name>
</gene>
<keyword evidence="2" id="KW-0813">Transport</keyword>
<name>A0A5M6IQM0_9PROT</name>
<sequence>MQFSRTASALAVLGALLLARPAAAQEDVVIGFSDVLSGNVAAIGQQALNGAQAAVDVINARGGVLHGRKLRLAVEDDACDPKQAVSVANLFAGRGIKLVLGPLCSSAAIPASSVYAEEGILMMSASATNPQLTERKLTTVFRACGRDDQQGAVAGEMLADRFANKRIAIVDDKSAYGSGLATEAAKVLKQRKVPIAFTGSVTAGEKDFSAIVSRLKQERIDIAYYGGYHPELGLILRQARSAGLNAIFVSGEGIGTSEFWAIAGDAGTGTLFTNSPDVAGTPAASEARKAIEARDAKVPPDNFAFYNYAAIQALAAAIDRAGSATPKAVAAALRKDPLPTVVGPLAFDAKGDLKAPQYVFFEWRDGTYHRAAF</sequence>
<protein>
    <submittedName>
        <fullName evidence="7">Branched-chain amino acid ABC transporter substrate-binding protein</fullName>
    </submittedName>
</protein>
<keyword evidence="4" id="KW-0029">Amino-acid transport</keyword>
<evidence type="ECO:0000256" key="2">
    <source>
        <dbReference type="ARBA" id="ARBA00022448"/>
    </source>
</evidence>
<dbReference type="Gene3D" id="3.40.50.2300">
    <property type="match status" value="2"/>
</dbReference>
<dbReference type="InterPro" id="IPR028082">
    <property type="entry name" value="Peripla_BP_I"/>
</dbReference>
<dbReference type="PRINTS" id="PR00337">
    <property type="entry name" value="LEUILEVALBP"/>
</dbReference>
<dbReference type="PANTHER" id="PTHR47151">
    <property type="entry name" value="LEU/ILE/VAL-BINDING ABC TRANSPORTER SUBUNIT"/>
    <property type="match status" value="1"/>
</dbReference>
<feature type="signal peptide" evidence="5">
    <location>
        <begin position="1"/>
        <end position="24"/>
    </location>
</feature>